<dbReference type="AlphaFoldDB" id="A0ABD0KZD6"/>
<accession>A0ABD0KZD6</accession>
<evidence type="ECO:0000313" key="2">
    <source>
        <dbReference type="Proteomes" id="UP001519460"/>
    </source>
</evidence>
<proteinExistence type="predicted"/>
<reference evidence="1 2" key="1">
    <citation type="journal article" date="2023" name="Sci. Data">
        <title>Genome assembly of the Korean intertidal mud-creeper Batillaria attramentaria.</title>
        <authorList>
            <person name="Patra A.K."/>
            <person name="Ho P.T."/>
            <person name="Jun S."/>
            <person name="Lee S.J."/>
            <person name="Kim Y."/>
            <person name="Won Y.J."/>
        </authorList>
    </citation>
    <scope>NUCLEOTIDE SEQUENCE [LARGE SCALE GENOMIC DNA]</scope>
    <source>
        <strain evidence="1">Wonlab-2016</strain>
    </source>
</reference>
<feature type="non-terminal residue" evidence="1">
    <location>
        <position position="233"/>
    </location>
</feature>
<evidence type="ECO:0000313" key="1">
    <source>
        <dbReference type="EMBL" id="KAK7492575.1"/>
    </source>
</evidence>
<name>A0ABD0KZD6_9CAEN</name>
<sequence length="233" mass="25803">MPVIAIRTAAESLISHRISPKIDLMALRKMAAMGDLVLLQVTWFKQEEMLAGTQLRPVLVKPGEISVTGTNVVSTEVHDASVTEQFSLYVTLSGQQLSAASLYLLEKTRRISSIWRLWGTDLSQMVLPAHATNLISALMGRLQTPANLDIYVTVCAQHLFTRRPLYRPETLKTSFRQFVCDHPDFLSHDASTHAPGVTDVCKDATVQTFAGKSDEMDDFRLLLAEDDSMLVGA</sequence>
<organism evidence="1 2">
    <name type="scientific">Batillaria attramentaria</name>
    <dbReference type="NCBI Taxonomy" id="370345"/>
    <lineage>
        <taxon>Eukaryota</taxon>
        <taxon>Metazoa</taxon>
        <taxon>Spiralia</taxon>
        <taxon>Lophotrochozoa</taxon>
        <taxon>Mollusca</taxon>
        <taxon>Gastropoda</taxon>
        <taxon>Caenogastropoda</taxon>
        <taxon>Sorbeoconcha</taxon>
        <taxon>Cerithioidea</taxon>
        <taxon>Batillariidae</taxon>
        <taxon>Batillaria</taxon>
    </lineage>
</organism>
<dbReference type="EMBL" id="JACVVK020000102">
    <property type="protein sequence ID" value="KAK7492575.1"/>
    <property type="molecule type" value="Genomic_DNA"/>
</dbReference>
<gene>
    <name evidence="1" type="ORF">BaRGS_00016241</name>
</gene>
<comment type="caution">
    <text evidence="1">The sequence shown here is derived from an EMBL/GenBank/DDBJ whole genome shotgun (WGS) entry which is preliminary data.</text>
</comment>
<protein>
    <submittedName>
        <fullName evidence="1">Uncharacterized protein</fullName>
    </submittedName>
</protein>
<dbReference type="Proteomes" id="UP001519460">
    <property type="component" value="Unassembled WGS sequence"/>
</dbReference>
<keyword evidence="2" id="KW-1185">Reference proteome</keyword>